<dbReference type="RefSeq" id="WP_022923091.1">
    <property type="nucleotide sequence ID" value="NZ_BMLB01000003.1"/>
</dbReference>
<gene>
    <name evidence="3" type="ORF">GCM10011509_13860</name>
</gene>
<evidence type="ECO:0000259" key="2">
    <source>
        <dbReference type="Pfam" id="PF13338"/>
    </source>
</evidence>
<dbReference type="Pfam" id="PF13338">
    <property type="entry name" value="AbiEi_4"/>
    <property type="match status" value="1"/>
</dbReference>
<comment type="caution">
    <text evidence="3">The sequence shown here is derived from an EMBL/GenBank/DDBJ whole genome shotgun (WGS) entry which is preliminary data.</text>
</comment>
<sequence>MLPAHRAATVESLLRSSRGVVTSAALTAAGLTTKDIYRLTTAGRLVRLRRGVLVDGALWGASAPWDRHAIRARAFAADLLPSGQDRLAVSHQSALALMELAVHGVDDAVHLSRVGTGKSYRSTGLHVHGPVDGEHTVTIDGTLVVTPQLACLQVAAASGVESGLVAADSALRAGACTRDDLTALVGLPTLRTGHPSVRLVTRLADGRRESAGESRTAWLLHQLPVPPPVPQVVIRHGGAVVARVDFLLEGTRVVVEFDGMLKYSAVRDVHAEKRREDALRTLGYEVVRLTWDDLARPEVVLRKVRAALDRAALRVAS</sequence>
<dbReference type="SUPFAM" id="SSF52980">
    <property type="entry name" value="Restriction endonuclease-like"/>
    <property type="match status" value="1"/>
</dbReference>
<dbReference type="InterPro" id="IPR011335">
    <property type="entry name" value="Restrct_endonuc-II-like"/>
</dbReference>
<feature type="domain" description="DUF559" evidence="1">
    <location>
        <begin position="244"/>
        <end position="307"/>
    </location>
</feature>
<evidence type="ECO:0000259" key="1">
    <source>
        <dbReference type="Pfam" id="PF04480"/>
    </source>
</evidence>
<evidence type="ECO:0008006" key="5">
    <source>
        <dbReference type="Google" id="ProtNLM"/>
    </source>
</evidence>
<dbReference type="EMBL" id="BMLB01000003">
    <property type="protein sequence ID" value="GGK66760.1"/>
    <property type="molecule type" value="Genomic_DNA"/>
</dbReference>
<dbReference type="InterPro" id="IPR007569">
    <property type="entry name" value="DUF559"/>
</dbReference>
<feature type="domain" description="AbiEi antitoxin N-terminal" evidence="2">
    <location>
        <begin position="11"/>
        <end position="52"/>
    </location>
</feature>
<organism evidence="3 4">
    <name type="scientific">Ornithinimicrobium pekingense</name>
    <dbReference type="NCBI Taxonomy" id="384677"/>
    <lineage>
        <taxon>Bacteria</taxon>
        <taxon>Bacillati</taxon>
        <taxon>Actinomycetota</taxon>
        <taxon>Actinomycetes</taxon>
        <taxon>Micrococcales</taxon>
        <taxon>Ornithinimicrobiaceae</taxon>
        <taxon>Ornithinimicrobium</taxon>
    </lineage>
</organism>
<evidence type="ECO:0000313" key="4">
    <source>
        <dbReference type="Proteomes" id="UP000662111"/>
    </source>
</evidence>
<dbReference type="Gene3D" id="3.40.960.10">
    <property type="entry name" value="VSR Endonuclease"/>
    <property type="match status" value="1"/>
</dbReference>
<dbReference type="Proteomes" id="UP000662111">
    <property type="component" value="Unassembled WGS sequence"/>
</dbReference>
<dbReference type="InterPro" id="IPR025159">
    <property type="entry name" value="AbiEi_N"/>
</dbReference>
<keyword evidence="4" id="KW-1185">Reference proteome</keyword>
<protein>
    <recommendedName>
        <fullName evidence="5">DUF559 domain-containing protein</fullName>
    </recommendedName>
</protein>
<name>A0ABQ2F6G7_9MICO</name>
<accession>A0ABQ2F6G7</accession>
<reference evidence="4" key="1">
    <citation type="journal article" date="2019" name="Int. J. Syst. Evol. Microbiol.">
        <title>The Global Catalogue of Microorganisms (GCM) 10K type strain sequencing project: providing services to taxonomists for standard genome sequencing and annotation.</title>
        <authorList>
            <consortium name="The Broad Institute Genomics Platform"/>
            <consortium name="The Broad Institute Genome Sequencing Center for Infectious Disease"/>
            <person name="Wu L."/>
            <person name="Ma J."/>
        </authorList>
    </citation>
    <scope>NUCLEOTIDE SEQUENCE [LARGE SCALE GENOMIC DNA]</scope>
    <source>
        <strain evidence="4">CGMCC 1.5362</strain>
    </source>
</reference>
<proteinExistence type="predicted"/>
<dbReference type="Pfam" id="PF04480">
    <property type="entry name" value="DUF559"/>
    <property type="match status" value="1"/>
</dbReference>
<evidence type="ECO:0000313" key="3">
    <source>
        <dbReference type="EMBL" id="GGK66760.1"/>
    </source>
</evidence>